<evidence type="ECO:0000313" key="7">
    <source>
        <dbReference type="Proteomes" id="UP000435112"/>
    </source>
</evidence>
<dbReference type="Proteomes" id="UP000434957">
    <property type="component" value="Unassembled WGS sequence"/>
</dbReference>
<evidence type="ECO:0000313" key="2">
    <source>
        <dbReference type="EMBL" id="KAE8990452.1"/>
    </source>
</evidence>
<feature type="compositionally biased region" description="Acidic residues" evidence="1">
    <location>
        <begin position="181"/>
        <end position="191"/>
    </location>
</feature>
<keyword evidence="6" id="KW-1185">Reference proteome</keyword>
<evidence type="ECO:0000313" key="4">
    <source>
        <dbReference type="EMBL" id="KAE9304530.1"/>
    </source>
</evidence>
<name>A0A6A3JMB4_9STRA</name>
<sequence length="343" mass="38789">MAAAIRISEARTEKIVAMKSRMKQKRSANDAAGKASTGKYKCNTCIPWDADNATPNGLSSLRVLLQWICTPGNFAGWHKGGKSRSDAVKSILASMEEHGISHRTTRGVSQKMAKIVQQYLAALEILVDKDLLSAYVGREDIDERVEAKIRHHCPHYHILAPVLNNFSFCGKTPKEWTAGNDSEDTDDADEQQETRATKRKGNTSVGQRSSKRRCTPHSVVEEQLLDNSEEIQTSGDQDNDTDYSMAECTDLVPVPSRDEQSPEFRCKAEECKLQYVQKLTHRLLVHEREKHECGLKAEQYRVELEKRRGEMLFKVDTMLSRQVLKDRRVPKAEIDQVLPLPEP</sequence>
<evidence type="ECO:0000313" key="6">
    <source>
        <dbReference type="Proteomes" id="UP000434957"/>
    </source>
</evidence>
<dbReference type="EMBL" id="QXFT01002069">
    <property type="protein sequence ID" value="KAE9304530.1"/>
    <property type="molecule type" value="Genomic_DNA"/>
</dbReference>
<evidence type="ECO:0000313" key="3">
    <source>
        <dbReference type="EMBL" id="KAE8993545.1"/>
    </source>
</evidence>
<feature type="region of interest" description="Disordered" evidence="1">
    <location>
        <begin position="176"/>
        <end position="243"/>
    </location>
</feature>
<dbReference type="AlphaFoldDB" id="A0A6A3JMB4"/>
<dbReference type="OrthoDB" id="99189at2759"/>
<gene>
    <name evidence="3" type="ORF">PR001_g20645</name>
    <name evidence="2" type="ORF">PR002_g21150</name>
    <name evidence="4" type="ORF">PR003_g21729</name>
</gene>
<dbReference type="PANTHER" id="PTHR33324">
    <property type="entry name" value="EXPRESSED PROTEIN"/>
    <property type="match status" value="1"/>
</dbReference>
<evidence type="ECO:0000256" key="1">
    <source>
        <dbReference type="SAM" id="MobiDB-lite"/>
    </source>
</evidence>
<dbReference type="PANTHER" id="PTHR33324:SF2">
    <property type="entry name" value="MYB_SANT-LIKE DNA-BINDING DOMAIN-CONTAINING PROTEIN"/>
    <property type="match status" value="1"/>
</dbReference>
<organism evidence="3 5">
    <name type="scientific">Phytophthora rubi</name>
    <dbReference type="NCBI Taxonomy" id="129364"/>
    <lineage>
        <taxon>Eukaryota</taxon>
        <taxon>Sar</taxon>
        <taxon>Stramenopiles</taxon>
        <taxon>Oomycota</taxon>
        <taxon>Peronosporomycetes</taxon>
        <taxon>Peronosporales</taxon>
        <taxon>Peronosporaceae</taxon>
        <taxon>Phytophthora</taxon>
    </lineage>
</organism>
<comment type="caution">
    <text evidence="3">The sequence shown here is derived from an EMBL/GenBank/DDBJ whole genome shotgun (WGS) entry which is preliminary data.</text>
</comment>
<dbReference type="Proteomes" id="UP000429607">
    <property type="component" value="Unassembled WGS sequence"/>
</dbReference>
<proteinExistence type="predicted"/>
<dbReference type="Proteomes" id="UP000435112">
    <property type="component" value="Unassembled WGS sequence"/>
</dbReference>
<dbReference type="EMBL" id="QXFU01002099">
    <property type="protein sequence ID" value="KAE8990452.1"/>
    <property type="molecule type" value="Genomic_DNA"/>
</dbReference>
<evidence type="ECO:0000313" key="5">
    <source>
        <dbReference type="Proteomes" id="UP000429607"/>
    </source>
</evidence>
<protein>
    <submittedName>
        <fullName evidence="3">Uncharacterized protein</fullName>
    </submittedName>
</protein>
<reference evidence="5 7" key="1">
    <citation type="submission" date="2018-09" db="EMBL/GenBank/DDBJ databases">
        <title>Genomic investigation of the strawberry pathogen Phytophthora fragariae indicates pathogenicity is determined by transcriptional variation in three key races.</title>
        <authorList>
            <person name="Adams T.M."/>
            <person name="Armitage A.D."/>
            <person name="Sobczyk M.K."/>
            <person name="Bates H.J."/>
            <person name="Dunwell J.M."/>
            <person name="Nellist C.F."/>
            <person name="Harrison R.J."/>
        </authorList>
    </citation>
    <scope>NUCLEOTIDE SEQUENCE [LARGE SCALE GENOMIC DNA]</scope>
    <source>
        <strain evidence="3 5">SCRP249</strain>
        <strain evidence="2 7">SCRP324</strain>
        <strain evidence="4 6">SCRP333</strain>
    </source>
</reference>
<accession>A0A6A3JMB4</accession>
<dbReference type="EMBL" id="QXFV01002060">
    <property type="protein sequence ID" value="KAE8993545.1"/>
    <property type="molecule type" value="Genomic_DNA"/>
</dbReference>